<sequence>MAAAETVKNTVEQFTTAGNTAFKDAIEKSLAGLNEANAHSKKNLEAVIASVTAATKGAEALGAQATAYSKKAVEANVAAAKSLSGAKSIQEVVELQTSFAKSAMEAYMAELSKMGEIVQASVKDSMKPLNERVTAAVEKLQAVR</sequence>
<dbReference type="RefSeq" id="WP_304778235.1">
    <property type="nucleotide sequence ID" value="NZ_JAOTJD010000016.1"/>
</dbReference>
<name>A0ABW6CRD9_9CAUL</name>
<evidence type="ECO:0000313" key="3">
    <source>
        <dbReference type="Proteomes" id="UP001598130"/>
    </source>
</evidence>
<comment type="caution">
    <text evidence="2">The sequence shown here is derived from an EMBL/GenBank/DDBJ whole genome shotgun (WGS) entry which is preliminary data.</text>
</comment>
<keyword evidence="3" id="KW-1185">Reference proteome</keyword>
<dbReference type="InterPro" id="IPR018968">
    <property type="entry name" value="Phasin"/>
</dbReference>
<reference evidence="2 3" key="1">
    <citation type="submission" date="2022-09" db="EMBL/GenBank/DDBJ databases">
        <title>New species of Phenylobacterium.</title>
        <authorList>
            <person name="Mieszkin S."/>
        </authorList>
    </citation>
    <scope>NUCLEOTIDE SEQUENCE [LARGE SCALE GENOMIC DNA]</scope>
    <source>
        <strain evidence="2 3">HK31-G</strain>
    </source>
</reference>
<dbReference type="InterPro" id="IPR010127">
    <property type="entry name" value="Phasin_subfam-1"/>
</dbReference>
<dbReference type="Proteomes" id="UP001598130">
    <property type="component" value="Unassembled WGS sequence"/>
</dbReference>
<proteinExistence type="predicted"/>
<gene>
    <name evidence="2" type="primary">phaP</name>
    <name evidence="2" type="ORF">OCL97_10130</name>
</gene>
<protein>
    <submittedName>
        <fullName evidence="2">TIGR01841 family phasin</fullName>
    </submittedName>
</protein>
<dbReference type="Pfam" id="PF09361">
    <property type="entry name" value="Phasin_2"/>
    <property type="match status" value="1"/>
</dbReference>
<evidence type="ECO:0000313" key="2">
    <source>
        <dbReference type="EMBL" id="MFD3264316.1"/>
    </source>
</evidence>
<organism evidence="2 3">
    <name type="scientific">Phenylobacterium ferrooxidans</name>
    <dbReference type="NCBI Taxonomy" id="2982689"/>
    <lineage>
        <taxon>Bacteria</taxon>
        <taxon>Pseudomonadati</taxon>
        <taxon>Pseudomonadota</taxon>
        <taxon>Alphaproteobacteria</taxon>
        <taxon>Caulobacterales</taxon>
        <taxon>Caulobacteraceae</taxon>
        <taxon>Phenylobacterium</taxon>
    </lineage>
</organism>
<accession>A0ABW6CRD9</accession>
<dbReference type="NCBIfam" id="TIGR01841">
    <property type="entry name" value="phasin"/>
    <property type="match status" value="1"/>
</dbReference>
<feature type="domain" description="Phasin" evidence="1">
    <location>
        <begin position="35"/>
        <end position="133"/>
    </location>
</feature>
<evidence type="ECO:0000259" key="1">
    <source>
        <dbReference type="Pfam" id="PF09361"/>
    </source>
</evidence>
<dbReference type="EMBL" id="JAOTJD010000016">
    <property type="protein sequence ID" value="MFD3264316.1"/>
    <property type="molecule type" value="Genomic_DNA"/>
</dbReference>